<comment type="caution">
    <text evidence="14">The sequence shown here is derived from an EMBL/GenBank/DDBJ whole genome shotgun (WGS) entry which is preliminary data.</text>
</comment>
<keyword evidence="4 10" id="KW-0963">Cytoplasm</keyword>
<dbReference type="PANTHER" id="PTHR30478:SF0">
    <property type="entry name" value="BETA SLIDING CLAMP"/>
    <property type="match status" value="1"/>
</dbReference>
<dbReference type="InterPro" id="IPR046938">
    <property type="entry name" value="DNA_clamp_sf"/>
</dbReference>
<dbReference type="PATRIC" id="fig|1379739.3.peg.312"/>
<gene>
    <name evidence="14" type="ORF">N495_00010</name>
</gene>
<dbReference type="Pfam" id="PF02768">
    <property type="entry name" value="DNA_pol3_beta_3"/>
    <property type="match status" value="1"/>
</dbReference>
<keyword evidence="9" id="KW-0238">DNA-binding</keyword>
<dbReference type="InterPro" id="IPR022635">
    <property type="entry name" value="DNA_polIII_beta_C"/>
</dbReference>
<protein>
    <recommendedName>
        <fullName evidence="3 10">Beta sliding clamp</fullName>
    </recommendedName>
</protein>
<dbReference type="OrthoDB" id="8421503at2"/>
<evidence type="ECO:0000256" key="9">
    <source>
        <dbReference type="ARBA" id="ARBA00023125"/>
    </source>
</evidence>
<proteinExistence type="inferred from homology"/>
<dbReference type="InterPro" id="IPR022637">
    <property type="entry name" value="DNA_polIII_beta_cen"/>
</dbReference>
<feature type="domain" description="DNA polymerase III beta sliding clamp C-terminal" evidence="13">
    <location>
        <begin position="243"/>
        <end position="363"/>
    </location>
</feature>
<dbReference type="Proteomes" id="UP000032250">
    <property type="component" value="Unassembled WGS sequence"/>
</dbReference>
<sequence>MKITCQKNILLEGISIVQKAVTGKSTLPILSGILIRANKNELVLTGSDMDLSIETKVKANILEEGTIVLDARLFGEIIRKLPNDLIEINTLEDNSIEIICQNSRFNLIYMNPDEFPNPPIINENMIFSIGESKLKNMIKGTIFATAQDETRPILTGVLFQIKDKMLNLVALDGYRLALRSEVVDNDNTINAVIPGKTLNEVSKILEEDNENVNITFTPNHILFSIGETKIISRLLEGEFISYKSIIPEEFNLKIIAKRSELLNSIERASLMAKEGNTNLVKFDFSDDKIVITSNSQLGMVREELKVVLQGEDLQIAFNSKYLLDVLKTMEDNEVVLEFSSSVSPCIIKNTEINNCTYLVLPVRLNNN</sequence>
<evidence type="ECO:0000313" key="14">
    <source>
        <dbReference type="EMBL" id="KIS25445.1"/>
    </source>
</evidence>
<dbReference type="GO" id="GO:0008408">
    <property type="term" value="F:3'-5' exonuclease activity"/>
    <property type="evidence" value="ECO:0007669"/>
    <property type="project" value="InterPro"/>
</dbReference>
<dbReference type="InterPro" id="IPR022634">
    <property type="entry name" value="DNA_polIII_beta_N"/>
</dbReference>
<keyword evidence="6 10" id="KW-0548">Nucleotidyltransferase</keyword>
<comment type="subunit">
    <text evidence="10">Forms a ring-shaped head-to-tail homodimer around DNA.</text>
</comment>
<dbReference type="EMBL" id="JXSU01000001">
    <property type="protein sequence ID" value="KIS25445.1"/>
    <property type="molecule type" value="Genomic_DNA"/>
</dbReference>
<dbReference type="Pfam" id="PF02767">
    <property type="entry name" value="DNA_pol3_beta_2"/>
    <property type="match status" value="1"/>
</dbReference>
<keyword evidence="8 10" id="KW-0239">DNA-directed DNA polymerase</keyword>
<evidence type="ECO:0000259" key="11">
    <source>
        <dbReference type="Pfam" id="PF00712"/>
    </source>
</evidence>
<dbReference type="GO" id="GO:0006271">
    <property type="term" value="P:DNA strand elongation involved in DNA replication"/>
    <property type="evidence" value="ECO:0007669"/>
    <property type="project" value="TreeGrafter"/>
</dbReference>
<evidence type="ECO:0000256" key="6">
    <source>
        <dbReference type="ARBA" id="ARBA00022695"/>
    </source>
</evidence>
<dbReference type="CDD" id="cd00140">
    <property type="entry name" value="beta_clamp"/>
    <property type="match status" value="1"/>
</dbReference>
<dbReference type="NCBIfam" id="TIGR00663">
    <property type="entry name" value="dnan"/>
    <property type="match status" value="1"/>
</dbReference>
<evidence type="ECO:0000256" key="4">
    <source>
        <dbReference type="ARBA" id="ARBA00022490"/>
    </source>
</evidence>
<dbReference type="GO" id="GO:0003887">
    <property type="term" value="F:DNA-directed DNA polymerase activity"/>
    <property type="evidence" value="ECO:0007669"/>
    <property type="project" value="UniProtKB-UniRule"/>
</dbReference>
<evidence type="ECO:0000259" key="12">
    <source>
        <dbReference type="Pfam" id="PF02767"/>
    </source>
</evidence>
<evidence type="ECO:0000256" key="8">
    <source>
        <dbReference type="ARBA" id="ARBA00022932"/>
    </source>
</evidence>
<evidence type="ECO:0000256" key="5">
    <source>
        <dbReference type="ARBA" id="ARBA00022679"/>
    </source>
</evidence>
<organism evidence="14 15">
    <name type="scientific">Clostridium botulinum B2 450</name>
    <dbReference type="NCBI Taxonomy" id="1379739"/>
    <lineage>
        <taxon>Bacteria</taxon>
        <taxon>Bacillati</taxon>
        <taxon>Bacillota</taxon>
        <taxon>Clostridia</taxon>
        <taxon>Eubacteriales</taxon>
        <taxon>Clostridiaceae</taxon>
        <taxon>Clostridium</taxon>
    </lineage>
</organism>
<dbReference type="PANTHER" id="PTHR30478">
    <property type="entry name" value="DNA POLYMERASE III SUBUNIT BETA"/>
    <property type="match status" value="1"/>
</dbReference>
<dbReference type="SUPFAM" id="SSF55979">
    <property type="entry name" value="DNA clamp"/>
    <property type="match status" value="3"/>
</dbReference>
<evidence type="ECO:0000256" key="7">
    <source>
        <dbReference type="ARBA" id="ARBA00022705"/>
    </source>
</evidence>
<dbReference type="Gene3D" id="3.70.10.10">
    <property type="match status" value="1"/>
</dbReference>
<name>A0A0D1BYF1_CLOBO</name>
<dbReference type="SMART" id="SM00480">
    <property type="entry name" value="POL3Bc"/>
    <property type="match status" value="1"/>
</dbReference>
<evidence type="ECO:0000256" key="10">
    <source>
        <dbReference type="PIRNR" id="PIRNR000804"/>
    </source>
</evidence>
<keyword evidence="5 10" id="KW-0808">Transferase</keyword>
<evidence type="ECO:0000259" key="13">
    <source>
        <dbReference type="Pfam" id="PF02768"/>
    </source>
</evidence>
<feature type="domain" description="DNA polymerase III beta sliding clamp N-terminal" evidence="11">
    <location>
        <begin position="1"/>
        <end position="117"/>
    </location>
</feature>
<evidence type="ECO:0000256" key="3">
    <source>
        <dbReference type="ARBA" id="ARBA00021035"/>
    </source>
</evidence>
<dbReference type="GO" id="GO:0003677">
    <property type="term" value="F:DNA binding"/>
    <property type="evidence" value="ECO:0007669"/>
    <property type="project" value="UniProtKB-UniRule"/>
</dbReference>
<dbReference type="Gene3D" id="3.10.150.10">
    <property type="entry name" value="DNA Polymerase III, subunit A, domain 2"/>
    <property type="match status" value="1"/>
</dbReference>
<dbReference type="PIRSF" id="PIRSF000804">
    <property type="entry name" value="DNA_pol_III_b"/>
    <property type="match status" value="1"/>
</dbReference>
<evidence type="ECO:0000256" key="2">
    <source>
        <dbReference type="ARBA" id="ARBA00010752"/>
    </source>
</evidence>
<dbReference type="Pfam" id="PF00712">
    <property type="entry name" value="DNA_pol3_beta"/>
    <property type="match status" value="1"/>
</dbReference>
<evidence type="ECO:0000313" key="15">
    <source>
        <dbReference type="Proteomes" id="UP000032250"/>
    </source>
</evidence>
<dbReference type="RefSeq" id="WP_003488041.1">
    <property type="nucleotide sequence ID" value="NZ_JXSU01000001.1"/>
</dbReference>
<dbReference type="AlphaFoldDB" id="A0A0D1BYF1"/>
<dbReference type="HOGENOM" id="CLU_038149_2_1_9"/>
<accession>A0A0D1BYF1</accession>
<comment type="function">
    <text evidence="10">Confers DNA tethering and processivity to DNA polymerases and other proteins. Acts as a clamp, forming a ring around DNA (a reaction catalyzed by the clamp-loading complex) which diffuses in an ATP-independent manner freely and bidirectionally along dsDNA. Initially characterized for its ability to contact the catalytic subunit of DNA polymerase III (Pol III), a complex, multichain enzyme responsible for most of the replicative synthesis in bacteria; Pol III exhibits 3'-5' exonuclease proofreading activity. The beta chain is required for initiation of replication as well as for processivity of DNA replication.</text>
</comment>
<reference evidence="14 15" key="1">
    <citation type="submission" date="2014-06" db="EMBL/GenBank/DDBJ databases">
        <title>Genome characterization of distinct group I Clostridium botulinum lineages.</title>
        <authorList>
            <person name="Giordani F."/>
            <person name="Anselmo A."/>
            <person name="Fillo S."/>
            <person name="Palozzi A.M."/>
            <person name="Fortunato A."/>
            <person name="Gentile B."/>
            <person name="Ciammaruconi A."/>
            <person name="Anniballi F."/>
            <person name="De Medici D."/>
            <person name="Lista F."/>
        </authorList>
    </citation>
    <scope>NUCLEOTIDE SEQUENCE [LARGE SCALE GENOMIC DNA]</scope>
    <source>
        <strain evidence="14 15">B2 450</strain>
    </source>
</reference>
<comment type="similarity">
    <text evidence="2 10">Belongs to the beta sliding clamp family.</text>
</comment>
<feature type="domain" description="DNA polymerase III beta sliding clamp central" evidence="12">
    <location>
        <begin position="130"/>
        <end position="239"/>
    </location>
</feature>
<evidence type="ECO:0000256" key="1">
    <source>
        <dbReference type="ARBA" id="ARBA00004496"/>
    </source>
</evidence>
<dbReference type="GO" id="GO:0009360">
    <property type="term" value="C:DNA polymerase III complex"/>
    <property type="evidence" value="ECO:0007669"/>
    <property type="project" value="InterPro"/>
</dbReference>
<comment type="subcellular location">
    <subcellularLocation>
        <location evidence="1 10">Cytoplasm</location>
    </subcellularLocation>
</comment>
<dbReference type="InterPro" id="IPR001001">
    <property type="entry name" value="DNA_polIII_beta"/>
</dbReference>
<keyword evidence="7 10" id="KW-0235">DNA replication</keyword>
<dbReference type="GO" id="GO:0005737">
    <property type="term" value="C:cytoplasm"/>
    <property type="evidence" value="ECO:0007669"/>
    <property type="project" value="UniProtKB-SubCell"/>
</dbReference>